<name>A0A3G2URY0_SPHYA</name>
<dbReference type="Proteomes" id="UP000280708">
    <property type="component" value="Plasmid pF1"/>
</dbReference>
<dbReference type="Gene3D" id="2.60.40.380">
    <property type="entry name" value="Purple acid phosphatase-like, N-terminal"/>
    <property type="match status" value="1"/>
</dbReference>
<reference evidence="5 7" key="1">
    <citation type="submission" date="2018-07" db="EMBL/GenBank/DDBJ databases">
        <title>Genomic and Epidemiologic Investigation of an Indolent Hospital Outbreak.</title>
        <authorList>
            <person name="Johnson R.C."/>
            <person name="Deming C."/>
            <person name="Conlan S."/>
            <person name="Zellmer C.J."/>
            <person name="Michelin A.V."/>
            <person name="Lee-Lin S."/>
            <person name="Thomas P.J."/>
            <person name="Park M."/>
            <person name="Weingarten R.A."/>
            <person name="Less J."/>
            <person name="Dekker J.P."/>
            <person name="Frank K.M."/>
            <person name="Musser K.A."/>
            <person name="Mcquiston J.R."/>
            <person name="Henderson D.K."/>
            <person name="Lau A.F."/>
            <person name="Palmore T.N."/>
            <person name="Segre J.A."/>
        </authorList>
    </citation>
    <scope>NUCLEOTIDE SEQUENCE [LARGE SCALE GENOMIC DNA]</scope>
    <source>
        <strain evidence="5 7">SK-NIH.Env6_1116</strain>
    </source>
</reference>
<evidence type="ECO:0000313" key="6">
    <source>
        <dbReference type="Proteomes" id="UP000280708"/>
    </source>
</evidence>
<dbReference type="InterPro" id="IPR052900">
    <property type="entry name" value="Phospholipid_Metab_Enz"/>
</dbReference>
<dbReference type="EMBL" id="QRAL01000077">
    <property type="protein sequence ID" value="RSU45586.1"/>
    <property type="molecule type" value="Genomic_DNA"/>
</dbReference>
<dbReference type="Gene3D" id="3.60.21.70">
    <property type="entry name" value="PhoD-like phosphatase"/>
    <property type="match status" value="1"/>
</dbReference>
<dbReference type="PANTHER" id="PTHR43606:SF2">
    <property type="entry name" value="ALKALINE PHOSPHATASE FAMILY PROTEIN (AFU_ORTHOLOGUE AFUA_5G03860)"/>
    <property type="match status" value="1"/>
</dbReference>
<dbReference type="InterPro" id="IPR018946">
    <property type="entry name" value="PhoD-like_MPP"/>
</dbReference>
<reference evidence="4 6" key="2">
    <citation type="submission" date="2018-10" db="EMBL/GenBank/DDBJ databases">
        <title>Characterization and genome analysis of a novel bacterium Sphingobium yanoikuyae SJTF8 capable of degrading PAHs.</title>
        <authorList>
            <person name="Yin C."/>
            <person name="Xiong W."/>
            <person name="Liang R."/>
        </authorList>
    </citation>
    <scope>NUCLEOTIDE SEQUENCE [LARGE SCALE GENOMIC DNA]</scope>
    <source>
        <strain evidence="4 6">SJTF8</strain>
        <plasmid evidence="4">pF1</plasmid>
        <plasmid evidence="6">pf1</plasmid>
    </source>
</reference>
<geneLocation type="plasmid" evidence="6">
    <name>pf1</name>
</geneLocation>
<dbReference type="PANTHER" id="PTHR43606">
    <property type="entry name" value="PHOSPHATASE, PUTATIVE (AFU_ORTHOLOGUE AFUA_6G08710)-RELATED"/>
    <property type="match status" value="1"/>
</dbReference>
<evidence type="ECO:0000259" key="3">
    <source>
        <dbReference type="Pfam" id="PF16655"/>
    </source>
</evidence>
<dbReference type="RefSeq" id="WP_037472268.1">
    <property type="nucleotide sequence ID" value="NZ_CP033227.1"/>
</dbReference>
<dbReference type="AlphaFoldDB" id="A0A3G2URY0"/>
<dbReference type="InterPro" id="IPR032093">
    <property type="entry name" value="PhoD_N"/>
</dbReference>
<dbReference type="PROSITE" id="PS51318">
    <property type="entry name" value="TAT"/>
    <property type="match status" value="1"/>
</dbReference>
<dbReference type="InterPro" id="IPR038607">
    <property type="entry name" value="PhoD-like_sf"/>
</dbReference>
<keyword evidence="1" id="KW-0732">Signal</keyword>
<dbReference type="InterPro" id="IPR006311">
    <property type="entry name" value="TAT_signal"/>
</dbReference>
<evidence type="ECO:0000256" key="1">
    <source>
        <dbReference type="SAM" id="SignalP"/>
    </source>
</evidence>
<accession>A0A3G2URY0</accession>
<dbReference type="InterPro" id="IPR029052">
    <property type="entry name" value="Metallo-depent_PP-like"/>
</dbReference>
<dbReference type="Pfam" id="PF09423">
    <property type="entry name" value="PhoD"/>
    <property type="match status" value="1"/>
</dbReference>
<feature type="domain" description="Phospholipase D N-terminal" evidence="3">
    <location>
        <begin position="39"/>
        <end position="132"/>
    </location>
</feature>
<feature type="chain" id="PRO_5036082736" evidence="1">
    <location>
        <begin position="28"/>
        <end position="498"/>
    </location>
</feature>
<evidence type="ECO:0000259" key="2">
    <source>
        <dbReference type="Pfam" id="PF09423"/>
    </source>
</evidence>
<evidence type="ECO:0000313" key="4">
    <source>
        <dbReference type="EMBL" id="AYO75689.1"/>
    </source>
</evidence>
<dbReference type="CDD" id="cd07389">
    <property type="entry name" value="MPP_PhoD"/>
    <property type="match status" value="1"/>
</dbReference>
<evidence type="ECO:0000313" key="7">
    <source>
        <dbReference type="Proteomes" id="UP000287401"/>
    </source>
</evidence>
<protein>
    <submittedName>
        <fullName evidence="4">Alkaline phosphatase</fullName>
    </submittedName>
</protein>
<organism evidence="4 6">
    <name type="scientific">Sphingobium yanoikuyae</name>
    <name type="common">Sphingomonas yanoikuyae</name>
    <dbReference type="NCBI Taxonomy" id="13690"/>
    <lineage>
        <taxon>Bacteria</taxon>
        <taxon>Pseudomonadati</taxon>
        <taxon>Pseudomonadota</taxon>
        <taxon>Alphaproteobacteria</taxon>
        <taxon>Sphingomonadales</taxon>
        <taxon>Sphingomonadaceae</taxon>
        <taxon>Sphingobium</taxon>
    </lineage>
</organism>
<dbReference type="SUPFAM" id="SSF56300">
    <property type="entry name" value="Metallo-dependent phosphatases"/>
    <property type="match status" value="1"/>
</dbReference>
<geneLocation type="plasmid" evidence="4">
    <name>pF1</name>
</geneLocation>
<gene>
    <name evidence="5" type="ORF">DAH51_27445</name>
    <name evidence="4" type="ORF">EBF16_01495</name>
</gene>
<sequence>MQASPWHRRAVLGAMVALGATPLRVLAAPFTAQADPFALGVASGDPSRDGFVLWTRLVGPDAHPLRAGSIPVRYEVAEDEGFRNIVRTGALNAHPEAAHSIHLELTGLRPGRPYHYRFHALGATSPVGRTATVPDRTNRLRLALTSCQHWELGWFGAYRDMLAGDPDLIVQVGDYIYETSYPDQPKVRDFGAPEPRDLDGYRARYALYRTDPDLQEAHRRVPWLVTWDDHEVLNDYAALANREGLPPEIFAARRAAAYQAYFEHMPIRPSLWRSMASPRLYRGVDWGELASLSMLDTRQFRSNPPCAAPSVARNVRLDHCAERLAPDRTMLGQAQEAWLAQRLSQERRPWTLLAQGVFFAPLALDGGGDAVYSDQWDGYVAGRSRLLDQLARPNVRNPLILSGDVHSFWLNDLHRADGTPPVATEIVTSALAAQSPPAGRFGEVRANNPHIRFHDLNHSGYVRIEIEPTRLVAQFRALNLKSARAKPKILQQVEQDIR</sequence>
<keyword evidence="4" id="KW-0614">Plasmid</keyword>
<feature type="domain" description="PhoD-like phosphatase metallophosphatase" evidence="2">
    <location>
        <begin position="142"/>
        <end position="474"/>
    </location>
</feature>
<dbReference type="Pfam" id="PF16655">
    <property type="entry name" value="PhoD_N"/>
    <property type="match status" value="1"/>
</dbReference>
<proteinExistence type="predicted"/>
<dbReference type="EMBL" id="CP033227">
    <property type="protein sequence ID" value="AYO75689.1"/>
    <property type="molecule type" value="Genomic_DNA"/>
</dbReference>
<dbReference type="Proteomes" id="UP000287401">
    <property type="component" value="Unassembled WGS sequence"/>
</dbReference>
<evidence type="ECO:0000313" key="5">
    <source>
        <dbReference type="EMBL" id="RSU45586.1"/>
    </source>
</evidence>
<feature type="signal peptide" evidence="1">
    <location>
        <begin position="1"/>
        <end position="27"/>
    </location>
</feature>